<keyword evidence="1" id="KW-0472">Membrane</keyword>
<protein>
    <submittedName>
        <fullName evidence="2">DUF2484 family protein</fullName>
    </submittedName>
</protein>
<dbReference type="EMBL" id="SISK01000004">
    <property type="protein sequence ID" value="TBN41096.1"/>
    <property type="molecule type" value="Genomic_DNA"/>
</dbReference>
<evidence type="ECO:0000313" key="3">
    <source>
        <dbReference type="Proteomes" id="UP000293520"/>
    </source>
</evidence>
<accession>A0A4Q9G6M3</accession>
<keyword evidence="3" id="KW-1185">Reference proteome</keyword>
<dbReference type="AlphaFoldDB" id="A0A4Q9G6M3"/>
<dbReference type="InterPro" id="IPR018919">
    <property type="entry name" value="DUF2484"/>
</dbReference>
<evidence type="ECO:0000313" key="2">
    <source>
        <dbReference type="EMBL" id="TBN41096.1"/>
    </source>
</evidence>
<keyword evidence="1" id="KW-1133">Transmembrane helix</keyword>
<feature type="transmembrane region" description="Helical" evidence="1">
    <location>
        <begin position="78"/>
        <end position="94"/>
    </location>
</feature>
<feature type="transmembrane region" description="Helical" evidence="1">
    <location>
        <begin position="24"/>
        <end position="44"/>
    </location>
</feature>
<evidence type="ECO:0000256" key="1">
    <source>
        <dbReference type="SAM" id="Phobius"/>
    </source>
</evidence>
<name>A0A4Q9G6M3_9RHOB</name>
<proteinExistence type="predicted"/>
<gene>
    <name evidence="2" type="ORF">EYE42_06865</name>
</gene>
<dbReference type="Proteomes" id="UP000293520">
    <property type="component" value="Unassembled WGS sequence"/>
</dbReference>
<feature type="transmembrane region" description="Helical" evidence="1">
    <location>
        <begin position="56"/>
        <end position="72"/>
    </location>
</feature>
<keyword evidence="1" id="KW-0812">Transmembrane</keyword>
<comment type="caution">
    <text evidence="2">The sequence shown here is derived from an EMBL/GenBank/DDBJ whole genome shotgun (WGS) entry which is preliminary data.</text>
</comment>
<dbReference type="Pfam" id="PF10658">
    <property type="entry name" value="DUF2484"/>
    <property type="match status" value="1"/>
</dbReference>
<reference evidence="2 3" key="1">
    <citation type="submission" date="2019-02" db="EMBL/GenBank/DDBJ databases">
        <title>Paracoccus subflavus sp. nov., isolated from marine sediment of the Pacific Ocean.</title>
        <authorList>
            <person name="Zhang G."/>
        </authorList>
    </citation>
    <scope>NUCLEOTIDE SEQUENCE [LARGE SCALE GENOMIC DNA]</scope>
    <source>
        <strain evidence="2 3">GY0581</strain>
    </source>
</reference>
<organism evidence="2 3">
    <name type="scientific">Paracoccus subflavus</name>
    <dbReference type="NCBI Taxonomy" id="2528244"/>
    <lineage>
        <taxon>Bacteria</taxon>
        <taxon>Pseudomonadati</taxon>
        <taxon>Pseudomonadota</taxon>
        <taxon>Alphaproteobacteria</taxon>
        <taxon>Rhodobacterales</taxon>
        <taxon>Paracoccaceae</taxon>
        <taxon>Paracoccus</taxon>
    </lineage>
</organism>
<sequence>MPGGGHHFHLGQRPAGTAAGAGRVTADLVITAAIGLGWLALALLQPRLHPRQRARAFWALVGVGIPLLGWLTLTGGPIAGVTGLALGIAMLLRAPRRRDVKRPAPPLD</sequence>